<dbReference type="RefSeq" id="WP_380190043.1">
    <property type="nucleotide sequence ID" value="NZ_JBHTBQ010000046.1"/>
</dbReference>
<organism evidence="1 2">
    <name type="scientific">Iodobacter arcticus</name>
    <dbReference type="NCBI Taxonomy" id="590593"/>
    <lineage>
        <taxon>Bacteria</taxon>
        <taxon>Pseudomonadati</taxon>
        <taxon>Pseudomonadota</taxon>
        <taxon>Betaproteobacteria</taxon>
        <taxon>Neisseriales</taxon>
        <taxon>Chitinibacteraceae</taxon>
        <taxon>Iodobacter</taxon>
    </lineage>
</organism>
<sequence>MMQLSNPKQVVNLDDFLPPDGEERFDMFFADGVLSLDIFYETEDSGNDAKRRILFDHAKYFFKTPFPGYSFFSCPDDRNLSLLNSLVEYEHSDMLAMERGSSMGAGYKHYRLFLHSTGVAIHVIAQSCEISVEELLT</sequence>
<comment type="caution">
    <text evidence="1">The sequence shown here is derived from an EMBL/GenBank/DDBJ whole genome shotgun (WGS) entry which is preliminary data.</text>
</comment>
<keyword evidence="2" id="KW-1185">Reference proteome</keyword>
<accession>A0ABW2R2X9</accession>
<reference evidence="2" key="1">
    <citation type="journal article" date="2019" name="Int. J. Syst. Evol. Microbiol.">
        <title>The Global Catalogue of Microorganisms (GCM) 10K type strain sequencing project: providing services to taxonomists for standard genome sequencing and annotation.</title>
        <authorList>
            <consortium name="The Broad Institute Genomics Platform"/>
            <consortium name="The Broad Institute Genome Sequencing Center for Infectious Disease"/>
            <person name="Wu L."/>
            <person name="Ma J."/>
        </authorList>
    </citation>
    <scope>NUCLEOTIDE SEQUENCE [LARGE SCALE GENOMIC DNA]</scope>
    <source>
        <strain evidence="2">CCUG 62945</strain>
    </source>
</reference>
<dbReference type="Proteomes" id="UP001596473">
    <property type="component" value="Unassembled WGS sequence"/>
</dbReference>
<proteinExistence type="predicted"/>
<gene>
    <name evidence="1" type="ORF">ACFQNF_20045</name>
</gene>
<protein>
    <submittedName>
        <fullName evidence="1">Uncharacterized protein</fullName>
    </submittedName>
</protein>
<name>A0ABW2R2X9_9NEIS</name>
<evidence type="ECO:0000313" key="2">
    <source>
        <dbReference type="Proteomes" id="UP001596473"/>
    </source>
</evidence>
<dbReference type="EMBL" id="JBHTBQ010000046">
    <property type="protein sequence ID" value="MFC7422153.1"/>
    <property type="molecule type" value="Genomic_DNA"/>
</dbReference>
<evidence type="ECO:0000313" key="1">
    <source>
        <dbReference type="EMBL" id="MFC7422153.1"/>
    </source>
</evidence>